<dbReference type="Pfam" id="PF20103">
    <property type="entry name" value="DUF6493"/>
    <property type="match status" value="1"/>
</dbReference>
<reference evidence="3 4" key="1">
    <citation type="journal article" date="2019" name="Int. J. Syst. Evol. Microbiol.">
        <title>The Global Catalogue of Microorganisms (GCM) 10K type strain sequencing project: providing services to taxonomists for standard genome sequencing and annotation.</title>
        <authorList>
            <consortium name="The Broad Institute Genomics Platform"/>
            <consortium name="The Broad Institute Genome Sequencing Center for Infectious Disease"/>
            <person name="Wu L."/>
            <person name="Ma J."/>
        </authorList>
    </citation>
    <scope>NUCLEOTIDE SEQUENCE [LARGE SCALE GENOMIC DNA]</scope>
    <source>
        <strain evidence="3 4">JCM 14942</strain>
    </source>
</reference>
<evidence type="ECO:0000256" key="1">
    <source>
        <dbReference type="SAM" id="MobiDB-lite"/>
    </source>
</evidence>
<feature type="region of interest" description="Disordered" evidence="1">
    <location>
        <begin position="161"/>
        <end position="180"/>
    </location>
</feature>
<keyword evidence="4" id="KW-1185">Reference proteome</keyword>
<proteinExistence type="predicted"/>
<evidence type="ECO:0000313" key="4">
    <source>
        <dbReference type="Proteomes" id="UP001500842"/>
    </source>
</evidence>
<evidence type="ECO:0000259" key="2">
    <source>
        <dbReference type="Pfam" id="PF20103"/>
    </source>
</evidence>
<protein>
    <recommendedName>
        <fullName evidence="2">DUF6493 domain-containing protein</fullName>
    </recommendedName>
</protein>
<gene>
    <name evidence="3" type="ORF">GCM10009788_58360</name>
</gene>
<dbReference type="Proteomes" id="UP001500842">
    <property type="component" value="Unassembled WGS sequence"/>
</dbReference>
<evidence type="ECO:0000313" key="3">
    <source>
        <dbReference type="EMBL" id="GAA1548773.1"/>
    </source>
</evidence>
<dbReference type="InterPro" id="IPR045472">
    <property type="entry name" value="DUF6493"/>
</dbReference>
<accession>A0ABN2C0T6</accession>
<sequence length="623" mass="67789">MTLLVLSQEGRLDRGRLLDAVLAAPLRDWAAADLGWYVGLHDALEPTLDEIAERQGTYARLLTVEHGPSVKMAQRELLRLMADQRFDAQGFLDASKATVGRTDKATVAAHLRLLAKLGKAHPHVSVIDTVHIALDHPRADIREQAAKILEQFGTQPVVSHEQASFAPAPPEKRSPAEPVRPVESAEELGEVLLGLFEQVEPLETERAIDGLLRFATDRPSTADLLNARAAEAEYYQDDPRIAARVFTLAWLTPRRRLRSEDWPIALGHTVFPTVAADPHTHVGAIGRRLTGIAHAVRDGNHVSVALPTHADFTINASELNRRLRDASRSRPISELELVVALLRVAPRDRNTVELPRTLRKSAALQHLREGRPPRWAREVATFQNYNWEPEQRAAIFRDTGGSEGHAAAGFLARTSPATTVEEESGYGQYEPRFEQTLGLGAALLPHDHDVAAAHAHPYLARDLRKDRACSVAVIDAIARATTMTGPPSSSALVLELAAKDARGRMAAQDAILDLARYGVLDGKELGRQAALLLTDDIVVGQRVSTGLSECARAADAAVLPILDALQEIVTALPGRRDAGGFLELAADLAERSGRAIDLPSEFRQLAAGKSTSTPAKAARRLLR</sequence>
<organism evidence="3 4">
    <name type="scientific">Nocardioides humi</name>
    <dbReference type="NCBI Taxonomy" id="449461"/>
    <lineage>
        <taxon>Bacteria</taxon>
        <taxon>Bacillati</taxon>
        <taxon>Actinomycetota</taxon>
        <taxon>Actinomycetes</taxon>
        <taxon>Propionibacteriales</taxon>
        <taxon>Nocardioidaceae</taxon>
        <taxon>Nocardioides</taxon>
    </lineage>
</organism>
<dbReference type="EMBL" id="BAAAOR010000051">
    <property type="protein sequence ID" value="GAA1548773.1"/>
    <property type="molecule type" value="Genomic_DNA"/>
</dbReference>
<comment type="caution">
    <text evidence="3">The sequence shown here is derived from an EMBL/GenBank/DDBJ whole genome shotgun (WGS) entry which is preliminary data.</text>
</comment>
<name>A0ABN2C0T6_9ACTN</name>
<feature type="domain" description="DUF6493" evidence="2">
    <location>
        <begin position="3"/>
        <end position="103"/>
    </location>
</feature>
<dbReference type="RefSeq" id="WP_219996274.1">
    <property type="nucleotide sequence ID" value="NZ_BAAAOR010000051.1"/>
</dbReference>